<name>A0A1X0RC30_RHIZD</name>
<sequence length="54" mass="6014">NSSNAEPSRIMTIKTSVCGTGWKAKYIPSLQELIHIMNVIVSHTCAFSKCIYLK</sequence>
<proteinExistence type="predicted"/>
<dbReference type="EMBL" id="KV921875">
    <property type="protein sequence ID" value="ORE09471.1"/>
    <property type="molecule type" value="Genomic_DNA"/>
</dbReference>
<dbReference type="VEuPathDB" id="FungiDB:BCV72DRAFT_201432"/>
<dbReference type="AlphaFoldDB" id="A0A1X0RC30"/>
<evidence type="ECO:0000313" key="1">
    <source>
        <dbReference type="EMBL" id="ORE09471.1"/>
    </source>
</evidence>
<dbReference type="Proteomes" id="UP000242414">
    <property type="component" value="Unassembled WGS sequence"/>
</dbReference>
<reference evidence="1" key="1">
    <citation type="journal article" date="2016" name="Proc. Natl. Acad. Sci. U.S.A.">
        <title>Lipid metabolic changes in an early divergent fungus govern the establishment of a mutualistic symbiosis with endobacteria.</title>
        <authorList>
            <person name="Lastovetsky O.A."/>
            <person name="Gaspar M.L."/>
            <person name="Mondo S.J."/>
            <person name="LaButti K.M."/>
            <person name="Sandor L."/>
            <person name="Grigoriev I.V."/>
            <person name="Henry S.A."/>
            <person name="Pawlowska T.E."/>
        </authorList>
    </citation>
    <scope>NUCLEOTIDE SEQUENCE [LARGE SCALE GENOMIC DNA]</scope>
    <source>
        <strain evidence="1">ATCC 52814</strain>
    </source>
</reference>
<organism evidence="1">
    <name type="scientific">Rhizopus microsporus var. microsporus</name>
    <dbReference type="NCBI Taxonomy" id="86635"/>
    <lineage>
        <taxon>Eukaryota</taxon>
        <taxon>Fungi</taxon>
        <taxon>Fungi incertae sedis</taxon>
        <taxon>Mucoromycota</taxon>
        <taxon>Mucoromycotina</taxon>
        <taxon>Mucoromycetes</taxon>
        <taxon>Mucorales</taxon>
        <taxon>Mucorineae</taxon>
        <taxon>Rhizopodaceae</taxon>
        <taxon>Rhizopus</taxon>
    </lineage>
</organism>
<protein>
    <submittedName>
        <fullName evidence="1">Uncharacterized protein</fullName>
    </submittedName>
</protein>
<feature type="non-terminal residue" evidence="1">
    <location>
        <position position="1"/>
    </location>
</feature>
<gene>
    <name evidence="1" type="ORF">BCV72DRAFT_201432</name>
</gene>
<accession>A0A1X0RC30</accession>